<feature type="domain" description="Pseudouridine synthase II N-terminal" evidence="6">
    <location>
        <begin position="23"/>
        <end position="173"/>
    </location>
</feature>
<dbReference type="GO" id="GO:1990481">
    <property type="term" value="P:mRNA pseudouridine synthesis"/>
    <property type="evidence" value="ECO:0007669"/>
    <property type="project" value="TreeGrafter"/>
</dbReference>
<evidence type="ECO:0000256" key="1">
    <source>
        <dbReference type="ARBA" id="ARBA00000385"/>
    </source>
</evidence>
<dbReference type="InterPro" id="IPR014780">
    <property type="entry name" value="tRNA_psdUridine_synth_TruB"/>
</dbReference>
<dbReference type="Proteomes" id="UP000707356">
    <property type="component" value="Unassembled WGS sequence"/>
</dbReference>
<protein>
    <recommendedName>
        <fullName evidence="5">tRNA pseudouridine synthase B</fullName>
        <ecNumber evidence="5">5.4.99.25</ecNumber>
    </recommendedName>
    <alternativeName>
        <fullName evidence="5">tRNA pseudouridine(55) synthase</fullName>
        <shortName evidence="5">Psi55 synthase</shortName>
    </alternativeName>
    <alternativeName>
        <fullName evidence="5">tRNA pseudouridylate synthase</fullName>
    </alternativeName>
    <alternativeName>
        <fullName evidence="5">tRNA-uridine isomerase</fullName>
    </alternativeName>
</protein>
<evidence type="ECO:0000259" key="6">
    <source>
        <dbReference type="Pfam" id="PF01509"/>
    </source>
</evidence>
<name>A0A951PAE4_9CYAN</name>
<keyword evidence="4 5" id="KW-0413">Isomerase</keyword>
<organism evidence="8 9">
    <name type="scientific">Pegethrix bostrychoides GSE-TBD4-15B</name>
    <dbReference type="NCBI Taxonomy" id="2839662"/>
    <lineage>
        <taxon>Bacteria</taxon>
        <taxon>Bacillati</taxon>
        <taxon>Cyanobacteriota</taxon>
        <taxon>Cyanophyceae</taxon>
        <taxon>Oculatellales</taxon>
        <taxon>Oculatellaceae</taxon>
        <taxon>Pegethrix</taxon>
    </lineage>
</organism>
<dbReference type="AlphaFoldDB" id="A0A951PAE4"/>
<dbReference type="NCBIfam" id="TIGR00431">
    <property type="entry name" value="TruB"/>
    <property type="match status" value="1"/>
</dbReference>
<feature type="domain" description="tRNA pseudouridylate synthase B C-terminal" evidence="7">
    <location>
        <begin position="174"/>
        <end position="215"/>
    </location>
</feature>
<dbReference type="Gene3D" id="3.30.2350.10">
    <property type="entry name" value="Pseudouridine synthase"/>
    <property type="match status" value="1"/>
</dbReference>
<reference evidence="8" key="1">
    <citation type="submission" date="2021-05" db="EMBL/GenBank/DDBJ databases">
        <authorList>
            <person name="Pietrasiak N."/>
            <person name="Ward R."/>
            <person name="Stajich J.E."/>
            <person name="Kurbessoian T."/>
        </authorList>
    </citation>
    <scope>NUCLEOTIDE SEQUENCE</scope>
    <source>
        <strain evidence="8">GSE-TBD4-15B</strain>
    </source>
</reference>
<dbReference type="InterPro" id="IPR002501">
    <property type="entry name" value="PsdUridine_synth_N"/>
</dbReference>
<dbReference type="SUPFAM" id="SSF55120">
    <property type="entry name" value="Pseudouridine synthase"/>
    <property type="match status" value="1"/>
</dbReference>
<keyword evidence="3 5" id="KW-0819">tRNA processing</keyword>
<dbReference type="InterPro" id="IPR020103">
    <property type="entry name" value="PsdUridine_synth_cat_dom_sf"/>
</dbReference>
<dbReference type="EMBL" id="JAHHHV010000046">
    <property type="protein sequence ID" value="MBW4465505.1"/>
    <property type="molecule type" value="Genomic_DNA"/>
</dbReference>
<comment type="similarity">
    <text evidence="2 5">Belongs to the pseudouridine synthase TruB family. Type 1 subfamily.</text>
</comment>
<dbReference type="PANTHER" id="PTHR13767">
    <property type="entry name" value="TRNA-PSEUDOURIDINE SYNTHASE"/>
    <property type="match status" value="1"/>
</dbReference>
<evidence type="ECO:0000259" key="7">
    <source>
        <dbReference type="Pfam" id="PF16198"/>
    </source>
</evidence>
<dbReference type="Pfam" id="PF01509">
    <property type="entry name" value="TruB_N"/>
    <property type="match status" value="1"/>
</dbReference>
<dbReference type="GO" id="GO:0031119">
    <property type="term" value="P:tRNA pseudouridine synthesis"/>
    <property type="evidence" value="ECO:0007669"/>
    <property type="project" value="UniProtKB-UniRule"/>
</dbReference>
<reference evidence="8" key="2">
    <citation type="journal article" date="2022" name="Microbiol. Resour. Announc.">
        <title>Metagenome Sequencing to Explore Phylogenomics of Terrestrial Cyanobacteria.</title>
        <authorList>
            <person name="Ward R.D."/>
            <person name="Stajich J.E."/>
            <person name="Johansen J.R."/>
            <person name="Huntemann M."/>
            <person name="Clum A."/>
            <person name="Foster B."/>
            <person name="Foster B."/>
            <person name="Roux S."/>
            <person name="Palaniappan K."/>
            <person name="Varghese N."/>
            <person name="Mukherjee S."/>
            <person name="Reddy T.B.K."/>
            <person name="Daum C."/>
            <person name="Copeland A."/>
            <person name="Chen I.A."/>
            <person name="Ivanova N.N."/>
            <person name="Kyrpides N.C."/>
            <person name="Shapiro N."/>
            <person name="Eloe-Fadrosh E.A."/>
            <person name="Pietrasiak N."/>
        </authorList>
    </citation>
    <scope>NUCLEOTIDE SEQUENCE</scope>
    <source>
        <strain evidence="8">GSE-TBD4-15B</strain>
    </source>
</reference>
<accession>A0A951PAE4</accession>
<gene>
    <name evidence="5 8" type="primary">truB</name>
    <name evidence="8" type="ORF">KME07_08700</name>
</gene>
<dbReference type="GO" id="GO:0003723">
    <property type="term" value="F:RNA binding"/>
    <property type="evidence" value="ECO:0007669"/>
    <property type="project" value="InterPro"/>
</dbReference>
<dbReference type="Pfam" id="PF16198">
    <property type="entry name" value="TruB_C_2"/>
    <property type="match status" value="1"/>
</dbReference>
<evidence type="ECO:0000256" key="2">
    <source>
        <dbReference type="ARBA" id="ARBA00005642"/>
    </source>
</evidence>
<sequence>MQGFLNLNKPVGFTSHDCVAKLRKLLRLKRIGHGGTLDPAATGVLPMALGKATRLLQYLSHQKAYRARIRFGITTSTDDLEGEILTQQAAAGLTLAEIQSALPQFMGTIDQIPPSYSAIQVGGKRLYELARAGQLVEAPLRQVEVQQIQILDWHPGEFPELELAITCGGGTYIRSIARDLGAVLETGGTLTGLIRTQSSSFHLAESLTLEELAEQLETGCFRPIPPAVALPHLPMIRLLEAQTVKWRQGQRLNWSELLEANPQLDFETLSQTPAQVERIDGEYLGIGQAAALETGELALIPKLVWD</sequence>
<comment type="catalytic activity">
    <reaction evidence="1 5">
        <text>uridine(55) in tRNA = pseudouridine(55) in tRNA</text>
        <dbReference type="Rhea" id="RHEA:42532"/>
        <dbReference type="Rhea" id="RHEA-COMP:10101"/>
        <dbReference type="Rhea" id="RHEA-COMP:10102"/>
        <dbReference type="ChEBI" id="CHEBI:65314"/>
        <dbReference type="ChEBI" id="CHEBI:65315"/>
        <dbReference type="EC" id="5.4.99.25"/>
    </reaction>
</comment>
<evidence type="ECO:0000313" key="8">
    <source>
        <dbReference type="EMBL" id="MBW4465505.1"/>
    </source>
</evidence>
<feature type="active site" description="Nucleophile" evidence="5">
    <location>
        <position position="38"/>
    </location>
</feature>
<comment type="caution">
    <text evidence="8">The sequence shown here is derived from an EMBL/GenBank/DDBJ whole genome shotgun (WGS) entry which is preliminary data.</text>
</comment>
<dbReference type="CDD" id="cd02573">
    <property type="entry name" value="PseudoU_synth_EcTruB"/>
    <property type="match status" value="1"/>
</dbReference>
<dbReference type="EC" id="5.4.99.25" evidence="5"/>
<evidence type="ECO:0000256" key="5">
    <source>
        <dbReference type="HAMAP-Rule" id="MF_01080"/>
    </source>
</evidence>
<evidence type="ECO:0000256" key="4">
    <source>
        <dbReference type="ARBA" id="ARBA00023235"/>
    </source>
</evidence>
<proteinExistence type="inferred from homology"/>
<evidence type="ECO:0000256" key="3">
    <source>
        <dbReference type="ARBA" id="ARBA00022694"/>
    </source>
</evidence>
<dbReference type="GO" id="GO:0160148">
    <property type="term" value="F:tRNA pseudouridine(55) synthase activity"/>
    <property type="evidence" value="ECO:0007669"/>
    <property type="project" value="UniProtKB-EC"/>
</dbReference>
<dbReference type="PANTHER" id="PTHR13767:SF2">
    <property type="entry name" value="PSEUDOURIDYLATE SYNTHASE TRUB1"/>
    <property type="match status" value="1"/>
</dbReference>
<comment type="function">
    <text evidence="5">Responsible for synthesis of pseudouridine from uracil-55 in the psi GC loop of transfer RNAs.</text>
</comment>
<dbReference type="InterPro" id="IPR032819">
    <property type="entry name" value="TruB_C"/>
</dbReference>
<evidence type="ECO:0000313" key="9">
    <source>
        <dbReference type="Proteomes" id="UP000707356"/>
    </source>
</evidence>
<dbReference type="HAMAP" id="MF_01080">
    <property type="entry name" value="TruB_bact"/>
    <property type="match status" value="1"/>
</dbReference>